<dbReference type="EMBL" id="KB097143">
    <property type="protein sequence ID" value="ESN99347.1"/>
    <property type="molecule type" value="Genomic_DNA"/>
</dbReference>
<dbReference type="InterPro" id="IPR036691">
    <property type="entry name" value="Endo/exonu/phosph_ase_sf"/>
</dbReference>
<protein>
    <recommendedName>
        <fullName evidence="1">Endonuclease/exonuclease/phosphatase domain-containing protein</fullName>
    </recommendedName>
</protein>
<dbReference type="Proteomes" id="UP000015101">
    <property type="component" value="Unassembled WGS sequence"/>
</dbReference>
<gene>
    <name evidence="3" type="primary">20199810</name>
    <name evidence="2" type="ORF">HELRODRAFT_162878</name>
</gene>
<name>T1ETB0_HELRO</name>
<dbReference type="GeneID" id="20199810"/>
<dbReference type="Gene3D" id="3.60.10.10">
    <property type="entry name" value="Endonuclease/exonuclease/phosphatase"/>
    <property type="match status" value="1"/>
</dbReference>
<evidence type="ECO:0000313" key="2">
    <source>
        <dbReference type="EMBL" id="ESN99347.1"/>
    </source>
</evidence>
<reference evidence="4" key="1">
    <citation type="submission" date="2012-12" db="EMBL/GenBank/DDBJ databases">
        <authorList>
            <person name="Hellsten U."/>
            <person name="Grimwood J."/>
            <person name="Chapman J.A."/>
            <person name="Shapiro H."/>
            <person name="Aerts A."/>
            <person name="Otillar R.P."/>
            <person name="Terry A.Y."/>
            <person name="Boore J.L."/>
            <person name="Simakov O."/>
            <person name="Marletaz F."/>
            <person name="Cho S.-J."/>
            <person name="Edsinger-Gonzales E."/>
            <person name="Havlak P."/>
            <person name="Kuo D.-H."/>
            <person name="Larsson T."/>
            <person name="Lv J."/>
            <person name="Arendt D."/>
            <person name="Savage R."/>
            <person name="Osoegawa K."/>
            <person name="de Jong P."/>
            <person name="Lindberg D.R."/>
            <person name="Seaver E.C."/>
            <person name="Weisblat D.A."/>
            <person name="Putnam N.H."/>
            <person name="Grigoriev I.V."/>
            <person name="Rokhsar D.S."/>
        </authorList>
    </citation>
    <scope>NUCLEOTIDE SEQUENCE</scope>
</reference>
<keyword evidence="4" id="KW-1185">Reference proteome</keyword>
<proteinExistence type="predicted"/>
<dbReference type="Pfam" id="PF03372">
    <property type="entry name" value="Exo_endo_phos"/>
    <property type="match status" value="1"/>
</dbReference>
<dbReference type="GO" id="GO:0008311">
    <property type="term" value="F:double-stranded DNA 3'-5' DNA exonuclease activity"/>
    <property type="evidence" value="ECO:0007669"/>
    <property type="project" value="InterPro"/>
</dbReference>
<dbReference type="PANTHER" id="PTHR43250:SF2">
    <property type="entry name" value="EXODEOXYRIBONUCLEASE III"/>
    <property type="match status" value="1"/>
</dbReference>
<dbReference type="PANTHER" id="PTHR43250">
    <property type="entry name" value="EXODEOXYRIBONUCLEASE III"/>
    <property type="match status" value="1"/>
</dbReference>
<dbReference type="AlphaFoldDB" id="T1ETB0"/>
<reference evidence="3" key="3">
    <citation type="submission" date="2015-06" db="UniProtKB">
        <authorList>
            <consortium name="EnsemblMetazoa"/>
        </authorList>
    </citation>
    <scope>IDENTIFICATION</scope>
</reference>
<organism evidence="3 4">
    <name type="scientific">Helobdella robusta</name>
    <name type="common">Californian leech</name>
    <dbReference type="NCBI Taxonomy" id="6412"/>
    <lineage>
        <taxon>Eukaryota</taxon>
        <taxon>Metazoa</taxon>
        <taxon>Spiralia</taxon>
        <taxon>Lophotrochozoa</taxon>
        <taxon>Annelida</taxon>
        <taxon>Clitellata</taxon>
        <taxon>Hirudinea</taxon>
        <taxon>Rhynchobdellida</taxon>
        <taxon>Glossiphoniidae</taxon>
        <taxon>Helobdella</taxon>
    </lineage>
</organism>
<evidence type="ECO:0000313" key="3">
    <source>
        <dbReference type="EnsemblMetazoa" id="HelroP162878"/>
    </source>
</evidence>
<evidence type="ECO:0000259" key="1">
    <source>
        <dbReference type="Pfam" id="PF03372"/>
    </source>
</evidence>
<evidence type="ECO:0000313" key="4">
    <source>
        <dbReference type="Proteomes" id="UP000015101"/>
    </source>
</evidence>
<dbReference type="InterPro" id="IPR005135">
    <property type="entry name" value="Endo/exonuclease/phosphatase"/>
</dbReference>
<dbReference type="GO" id="GO:0006281">
    <property type="term" value="P:DNA repair"/>
    <property type="evidence" value="ECO:0007669"/>
    <property type="project" value="InterPro"/>
</dbReference>
<dbReference type="CTD" id="20199810"/>
<dbReference type="RefSeq" id="XP_009023203.1">
    <property type="nucleotide sequence ID" value="XM_009024955.1"/>
</dbReference>
<dbReference type="SUPFAM" id="SSF56219">
    <property type="entry name" value="DNase I-like"/>
    <property type="match status" value="1"/>
</dbReference>
<reference evidence="2 4" key="2">
    <citation type="journal article" date="2013" name="Nature">
        <title>Insights into bilaterian evolution from three spiralian genomes.</title>
        <authorList>
            <person name="Simakov O."/>
            <person name="Marletaz F."/>
            <person name="Cho S.J."/>
            <person name="Edsinger-Gonzales E."/>
            <person name="Havlak P."/>
            <person name="Hellsten U."/>
            <person name="Kuo D.H."/>
            <person name="Larsson T."/>
            <person name="Lv J."/>
            <person name="Arendt D."/>
            <person name="Savage R."/>
            <person name="Osoegawa K."/>
            <person name="de Jong P."/>
            <person name="Grimwood J."/>
            <person name="Chapman J.A."/>
            <person name="Shapiro H."/>
            <person name="Aerts A."/>
            <person name="Otillar R.P."/>
            <person name="Terry A.Y."/>
            <person name="Boore J.L."/>
            <person name="Grigoriev I.V."/>
            <person name="Lindberg D.R."/>
            <person name="Seaver E.C."/>
            <person name="Weisblat D.A."/>
            <person name="Putnam N.H."/>
            <person name="Rokhsar D.S."/>
        </authorList>
    </citation>
    <scope>NUCLEOTIDE SEQUENCE</scope>
</reference>
<accession>T1ETB0</accession>
<dbReference type="InParanoid" id="T1ETB0"/>
<dbReference type="EnsemblMetazoa" id="HelroT162878">
    <property type="protein sequence ID" value="HelroP162878"/>
    <property type="gene ID" value="HelroG162878"/>
</dbReference>
<dbReference type="EMBL" id="AMQM01001211">
    <property type="status" value="NOT_ANNOTATED_CDS"/>
    <property type="molecule type" value="Genomic_DNA"/>
</dbReference>
<dbReference type="InterPro" id="IPR037493">
    <property type="entry name" value="ExoIII-like"/>
</dbReference>
<dbReference type="OrthoDB" id="418748at2759"/>
<feature type="domain" description="Endonuclease/exonuclease/phosphatase" evidence="1">
    <location>
        <begin position="202"/>
        <end position="272"/>
    </location>
</feature>
<dbReference type="HOGENOM" id="CLU_880769_0_0_1"/>
<dbReference type="KEGG" id="hro:HELRODRAFT_162878"/>
<sequence length="316" mass="34743">MSRHTKALLGKGKLEKKDKFSSPALECSNCRGFIDNIWPSLTGEVLVVVGCIRNISWTYESGSNSRPAVSESKSISDVVACVTELKKTIYRTNLQSSMLKHQFSDLQKQLNSAVRSDTEDNNVVNPWNNVGVTTDDIVKTGIAASAIINANDHNQKNNGPCPQQALSGQGVPRIPEKYAIAEGCCRKIQNGPSMVLILGKLNVGSLTGHSMEIAEMLEHRRIDICCLQETRRKSNGVCHVNSDKEKYKLFWNGRKTAKNGVGIFVREPLAQEAISMATLERKQMVFTTCMAVLAMENGMKMATASLSLLKVTGFVY</sequence>